<feature type="transmembrane region" description="Helical" evidence="3">
    <location>
        <begin position="351"/>
        <end position="376"/>
    </location>
</feature>
<dbReference type="Pfam" id="PF00100">
    <property type="entry name" value="Zona_pellucida"/>
    <property type="match status" value="1"/>
</dbReference>
<proteinExistence type="predicted"/>
<dbReference type="GeneID" id="136803717"/>
<keyword evidence="3" id="KW-0472">Membrane</keyword>
<dbReference type="PROSITE" id="PS51034">
    <property type="entry name" value="ZP_2"/>
    <property type="match status" value="1"/>
</dbReference>
<dbReference type="Gene3D" id="2.60.40.4100">
    <property type="entry name" value="Zona pellucida, ZP-C domain"/>
    <property type="match status" value="1"/>
</dbReference>
<dbReference type="SMART" id="SM00241">
    <property type="entry name" value="ZP"/>
    <property type="match status" value="1"/>
</dbReference>
<evidence type="ECO:0000256" key="3">
    <source>
        <dbReference type="SAM" id="Phobius"/>
    </source>
</evidence>
<protein>
    <recommendedName>
        <fullName evidence="5">ZP domain-containing protein</fullName>
    </recommendedName>
</protein>
<keyword evidence="1 4" id="KW-0732">Signal</keyword>
<keyword evidence="7" id="KW-1185">Reference proteome</keyword>
<evidence type="ECO:0000313" key="7">
    <source>
        <dbReference type="Proteomes" id="UP000594262"/>
    </source>
</evidence>
<dbReference type="PANTHER" id="PTHR14002">
    <property type="entry name" value="ENDOGLIN/TGF-BETA RECEPTOR TYPE III"/>
    <property type="match status" value="1"/>
</dbReference>
<dbReference type="EnsemblMetazoa" id="CLYHEMT011196.1">
    <property type="protein sequence ID" value="CLYHEMP011196.1"/>
    <property type="gene ID" value="CLYHEMG011196"/>
</dbReference>
<dbReference type="Proteomes" id="UP000594262">
    <property type="component" value="Unplaced"/>
</dbReference>
<dbReference type="Gene3D" id="2.60.40.3210">
    <property type="entry name" value="Zona pellucida, ZP-N domain"/>
    <property type="match status" value="1"/>
</dbReference>
<keyword evidence="3" id="KW-0812">Transmembrane</keyword>
<dbReference type="InterPro" id="IPR055355">
    <property type="entry name" value="ZP-C"/>
</dbReference>
<dbReference type="AlphaFoldDB" id="A0A7M5UJV2"/>
<dbReference type="RefSeq" id="XP_066916538.1">
    <property type="nucleotide sequence ID" value="XM_067060437.1"/>
</dbReference>
<organism evidence="6 7">
    <name type="scientific">Clytia hemisphaerica</name>
    <dbReference type="NCBI Taxonomy" id="252671"/>
    <lineage>
        <taxon>Eukaryota</taxon>
        <taxon>Metazoa</taxon>
        <taxon>Cnidaria</taxon>
        <taxon>Hydrozoa</taxon>
        <taxon>Hydroidolina</taxon>
        <taxon>Leptothecata</taxon>
        <taxon>Obeliida</taxon>
        <taxon>Clytiidae</taxon>
        <taxon>Clytia</taxon>
    </lineage>
</organism>
<dbReference type="InterPro" id="IPR001507">
    <property type="entry name" value="ZP_dom"/>
</dbReference>
<keyword evidence="2" id="KW-1015">Disulfide bond</keyword>
<dbReference type="OrthoDB" id="9987373at2759"/>
<evidence type="ECO:0000313" key="6">
    <source>
        <dbReference type="EnsemblMetazoa" id="CLYHEMP011196.1"/>
    </source>
</evidence>
<feature type="domain" description="ZP" evidence="5">
    <location>
        <begin position="30"/>
        <end position="297"/>
    </location>
</feature>
<feature type="chain" id="PRO_5029565515" description="ZP domain-containing protein" evidence="4">
    <location>
        <begin position="21"/>
        <end position="393"/>
    </location>
</feature>
<name>A0A7M5UJV2_9CNID</name>
<evidence type="ECO:0000256" key="4">
    <source>
        <dbReference type="SAM" id="SignalP"/>
    </source>
</evidence>
<reference evidence="6" key="1">
    <citation type="submission" date="2021-01" db="UniProtKB">
        <authorList>
            <consortium name="EnsemblMetazoa"/>
        </authorList>
    </citation>
    <scope>IDENTIFICATION</scope>
</reference>
<sequence>MDFSTFLTLLLFLHIYSSSAYFTQQDGNLTCNATSMSIEFDVVKLISRGRPFKIHFQNANLTEAKNSSGSSCMLQYNGTEDMTNKTLILEANFNECGIDIYQQNGFIVYNQTVLVSFGENPKSSPVYRLEEVAFKVGCKKSNNLTVNLDGYFNVTSTLKREVISVDGNANFDIRLFRTQDDTYTKEESSSSLTLGNMIYFKIQLSSVRNDLKISPQSCYATNTQNSAERYYLIQNKCENPNDSTVKISSQASPTIFQWKNEAFRFFNASDSVYITCNVFICESSTMVQACDRCEQWSGRKRRGLDLTELGNNEKIETATIKSPIYILLDPVKLDDYRTKFTPLQSKDETNLFAGVKGSIILVLSMLLVIIMATLLVKKILEKRNCFGVSEEST</sequence>
<accession>A0A7M5UJV2</accession>
<feature type="signal peptide" evidence="4">
    <location>
        <begin position="1"/>
        <end position="20"/>
    </location>
</feature>
<evidence type="ECO:0000256" key="2">
    <source>
        <dbReference type="ARBA" id="ARBA00023157"/>
    </source>
</evidence>
<dbReference type="PANTHER" id="PTHR14002:SF54">
    <property type="entry name" value="ZONA PELLUCIDA SPERM-BINDING PROTEIN 2"/>
    <property type="match status" value="1"/>
</dbReference>
<keyword evidence="3" id="KW-1133">Transmembrane helix</keyword>
<evidence type="ECO:0000259" key="5">
    <source>
        <dbReference type="PROSITE" id="PS51034"/>
    </source>
</evidence>
<evidence type="ECO:0000256" key="1">
    <source>
        <dbReference type="ARBA" id="ARBA00022729"/>
    </source>
</evidence>
<dbReference type="InterPro" id="IPR042235">
    <property type="entry name" value="ZP-C_dom"/>
</dbReference>